<evidence type="ECO:0000259" key="3">
    <source>
        <dbReference type="Pfam" id="PF18885"/>
    </source>
</evidence>
<protein>
    <submittedName>
        <fullName evidence="4">Mannosyl-glycoprotein endo-beta-N-acetylglucosaminidase</fullName>
    </submittedName>
</protein>
<dbReference type="GO" id="GO:0004040">
    <property type="term" value="F:amidase activity"/>
    <property type="evidence" value="ECO:0007669"/>
    <property type="project" value="InterPro"/>
</dbReference>
<feature type="chain" id="PRO_5027088150" evidence="1">
    <location>
        <begin position="30"/>
        <end position="346"/>
    </location>
</feature>
<dbReference type="EMBL" id="CACRTN010000009">
    <property type="protein sequence ID" value="VYT69298.1"/>
    <property type="molecule type" value="Genomic_DNA"/>
</dbReference>
<dbReference type="Gene3D" id="1.10.530.10">
    <property type="match status" value="1"/>
</dbReference>
<organism evidence="4">
    <name type="scientific">Collinsella intestinalis</name>
    <dbReference type="NCBI Taxonomy" id="147207"/>
    <lineage>
        <taxon>Bacteria</taxon>
        <taxon>Bacillati</taxon>
        <taxon>Actinomycetota</taxon>
        <taxon>Coriobacteriia</taxon>
        <taxon>Coriobacteriales</taxon>
        <taxon>Coriobacteriaceae</taxon>
        <taxon>Collinsella</taxon>
    </lineage>
</organism>
<dbReference type="Pfam" id="PF18885">
    <property type="entry name" value="DUF5648"/>
    <property type="match status" value="1"/>
</dbReference>
<dbReference type="InterPro" id="IPR002901">
    <property type="entry name" value="MGlyc_endo_b_GlcNAc-like_dom"/>
</dbReference>
<keyword evidence="1" id="KW-0732">Signal</keyword>
<evidence type="ECO:0000256" key="1">
    <source>
        <dbReference type="SAM" id="SignalP"/>
    </source>
</evidence>
<reference evidence="4" key="1">
    <citation type="submission" date="2019-11" db="EMBL/GenBank/DDBJ databases">
        <authorList>
            <person name="Feng L."/>
        </authorList>
    </citation>
    <scope>NUCLEOTIDE SEQUENCE</scope>
    <source>
        <strain evidence="4">CintestinalisLFYP54</strain>
    </source>
</reference>
<proteinExistence type="predicted"/>
<dbReference type="InterPro" id="IPR043708">
    <property type="entry name" value="DUF5648"/>
</dbReference>
<sequence>MKRNRVIACLAALAAAGALLVAPCQVAFAAPIKTVYRLYHPGTLDHHYTIDSNEYQVLADRGWQQEGVAWDSRDSSAVPVYRLYHEGTRDHHYTKDYNEYQVLAGRGWKQEGVAWYSDEAEGVPVYRLYHEGTLNHHYTKDYNEYQVLGQRGWKQEGVAWYGVAEDAVPVSRTPIMGASQASVEQMVAYYRKSVGESTYPASVYTNYGAPTLQDFCTIVQEEAKAEGVRAEVVFAQAMKETGWLRFGGAVKVEQCNFCGLGAVNSAPGNAASFKDVRTGIRAQVQHLKAYASTDPLAQACVDPRFDLVKRGCAPLLEDLNGKWAVPGDGYGESIAKMIDTMLQGGR</sequence>
<feature type="signal peptide" evidence="1">
    <location>
        <begin position="1"/>
        <end position="29"/>
    </location>
</feature>
<feature type="domain" description="Mannosyl-glycoprotein endo-beta-N-acetylglucosamidase-like" evidence="2">
    <location>
        <begin position="218"/>
        <end position="292"/>
    </location>
</feature>
<feature type="domain" description="DUF5648" evidence="3">
    <location>
        <begin position="34"/>
        <end position="162"/>
    </location>
</feature>
<evidence type="ECO:0000259" key="2">
    <source>
        <dbReference type="Pfam" id="PF01832"/>
    </source>
</evidence>
<dbReference type="Pfam" id="PF01832">
    <property type="entry name" value="Glucosaminidase"/>
    <property type="match status" value="1"/>
</dbReference>
<evidence type="ECO:0000313" key="4">
    <source>
        <dbReference type="EMBL" id="VYT69298.1"/>
    </source>
</evidence>
<accession>A0A6N2YU17</accession>
<dbReference type="RefSeq" id="WP_156848146.1">
    <property type="nucleotide sequence ID" value="NZ_CACRTN010000009.1"/>
</dbReference>
<dbReference type="AlphaFoldDB" id="A0A6N2YU17"/>
<gene>
    <name evidence="4" type="ORF">CILFYP54_01295</name>
</gene>
<name>A0A6N2YU17_9ACTN</name>